<keyword evidence="2" id="KW-1185">Reference proteome</keyword>
<dbReference type="EMBL" id="LSRX01000755">
    <property type="protein sequence ID" value="OLP89524.1"/>
    <property type="molecule type" value="Genomic_DNA"/>
</dbReference>
<comment type="caution">
    <text evidence="1">The sequence shown here is derived from an EMBL/GenBank/DDBJ whole genome shotgun (WGS) entry which is preliminary data.</text>
</comment>
<gene>
    <name evidence="1" type="ORF">AK812_SmicGene29013</name>
</gene>
<evidence type="ECO:0000313" key="1">
    <source>
        <dbReference type="EMBL" id="OLP89524.1"/>
    </source>
</evidence>
<evidence type="ECO:0000313" key="2">
    <source>
        <dbReference type="Proteomes" id="UP000186817"/>
    </source>
</evidence>
<accession>A0A1Q9D2Z6</accession>
<sequence length="207" mass="22281">MNLCFATQLMLGISGAKYSVNVGPLCSGGSAVRFLSRAQLQGSVTGHCLAAANRKRHSEAVWVQAHVRIRSYEVGAMNRFLGRFTIGFTLWALLAPLSSAAKYIIGQEERAGAYEVVFDEEKTALDLSKDCYPGKVCPPVVIMVGRQVGTIEVSNCHEGVMYTFVNKGDLDAGVVVQHEGGLYGSKGIPQFGVGTCFCYREGNLMCG</sequence>
<dbReference type="OrthoDB" id="10287019at2759"/>
<organism evidence="1 2">
    <name type="scientific">Symbiodinium microadriaticum</name>
    <name type="common">Dinoflagellate</name>
    <name type="synonym">Zooxanthella microadriatica</name>
    <dbReference type="NCBI Taxonomy" id="2951"/>
    <lineage>
        <taxon>Eukaryota</taxon>
        <taxon>Sar</taxon>
        <taxon>Alveolata</taxon>
        <taxon>Dinophyceae</taxon>
        <taxon>Suessiales</taxon>
        <taxon>Symbiodiniaceae</taxon>
        <taxon>Symbiodinium</taxon>
    </lineage>
</organism>
<protein>
    <submittedName>
        <fullName evidence="1">Uncharacterized protein</fullName>
    </submittedName>
</protein>
<name>A0A1Q9D2Z6_SYMMI</name>
<proteinExistence type="predicted"/>
<reference evidence="1 2" key="1">
    <citation type="submission" date="2016-02" db="EMBL/GenBank/DDBJ databases">
        <title>Genome analysis of coral dinoflagellate symbionts highlights evolutionary adaptations to a symbiotic lifestyle.</title>
        <authorList>
            <person name="Aranda M."/>
            <person name="Li Y."/>
            <person name="Liew Y.J."/>
            <person name="Baumgarten S."/>
            <person name="Simakov O."/>
            <person name="Wilson M."/>
            <person name="Piel J."/>
            <person name="Ashoor H."/>
            <person name="Bougouffa S."/>
            <person name="Bajic V.B."/>
            <person name="Ryu T."/>
            <person name="Ravasi T."/>
            <person name="Bayer T."/>
            <person name="Micklem G."/>
            <person name="Kim H."/>
            <person name="Bhak J."/>
            <person name="Lajeunesse T.C."/>
            <person name="Voolstra C.R."/>
        </authorList>
    </citation>
    <scope>NUCLEOTIDE SEQUENCE [LARGE SCALE GENOMIC DNA]</scope>
    <source>
        <strain evidence="1 2">CCMP2467</strain>
    </source>
</reference>
<dbReference type="AlphaFoldDB" id="A0A1Q9D2Z6"/>
<dbReference type="Proteomes" id="UP000186817">
    <property type="component" value="Unassembled WGS sequence"/>
</dbReference>